<dbReference type="CDD" id="cd02257">
    <property type="entry name" value="Peptidase_C19"/>
    <property type="match status" value="1"/>
</dbReference>
<dbReference type="InterPro" id="IPR018200">
    <property type="entry name" value="USP_CS"/>
</dbReference>
<dbReference type="InterPro" id="IPR028889">
    <property type="entry name" value="USP"/>
</dbReference>
<dbReference type="InterPro" id="IPR050164">
    <property type="entry name" value="Peptidase_C19"/>
</dbReference>
<dbReference type="GO" id="GO:0005829">
    <property type="term" value="C:cytosol"/>
    <property type="evidence" value="ECO:0007669"/>
    <property type="project" value="TreeGrafter"/>
</dbReference>
<dbReference type="InParanoid" id="A0A672H0Y9"/>
<feature type="region of interest" description="Disordered" evidence="1">
    <location>
        <begin position="1"/>
        <end position="20"/>
    </location>
</feature>
<dbReference type="SUPFAM" id="SSF54001">
    <property type="entry name" value="Cysteine proteinases"/>
    <property type="match status" value="1"/>
</dbReference>
<feature type="compositionally biased region" description="Basic and acidic residues" evidence="1">
    <location>
        <begin position="419"/>
        <end position="448"/>
    </location>
</feature>
<feature type="compositionally biased region" description="Low complexity" evidence="1">
    <location>
        <begin position="340"/>
        <end position="349"/>
    </location>
</feature>
<protein>
    <submittedName>
        <fullName evidence="3">Ubiquitin carboxyl-terminal hydrolase 47-like</fullName>
    </submittedName>
</protein>
<feature type="domain" description="USP" evidence="2">
    <location>
        <begin position="22"/>
        <end position="308"/>
    </location>
</feature>
<feature type="region of interest" description="Disordered" evidence="1">
    <location>
        <begin position="476"/>
        <end position="619"/>
    </location>
</feature>
<reference evidence="3" key="3">
    <citation type="submission" date="2025-09" db="UniProtKB">
        <authorList>
            <consortium name="Ensembl"/>
        </authorList>
    </citation>
    <scope>IDENTIFICATION</scope>
</reference>
<feature type="compositionally biased region" description="Basic and acidic residues" evidence="1">
    <location>
        <begin position="585"/>
        <end position="610"/>
    </location>
</feature>
<dbReference type="GO" id="GO:0004843">
    <property type="term" value="F:cysteine-type deubiquitinase activity"/>
    <property type="evidence" value="ECO:0007669"/>
    <property type="project" value="InterPro"/>
</dbReference>
<evidence type="ECO:0000313" key="3">
    <source>
        <dbReference type="Ensembl" id="ENSSFAP00005018129.1"/>
    </source>
</evidence>
<feature type="compositionally biased region" description="Basic and acidic residues" evidence="1">
    <location>
        <begin position="398"/>
        <end position="410"/>
    </location>
</feature>
<dbReference type="InterPro" id="IPR001394">
    <property type="entry name" value="Peptidase_C19_UCH"/>
</dbReference>
<dbReference type="GeneID" id="115383636"/>
<evidence type="ECO:0000313" key="4">
    <source>
        <dbReference type="Proteomes" id="UP000472267"/>
    </source>
</evidence>
<organism evidence="3 4">
    <name type="scientific">Salarias fasciatus</name>
    <name type="common">Jewelled blenny</name>
    <name type="synonym">Blennius fasciatus</name>
    <dbReference type="NCBI Taxonomy" id="181472"/>
    <lineage>
        <taxon>Eukaryota</taxon>
        <taxon>Metazoa</taxon>
        <taxon>Chordata</taxon>
        <taxon>Craniata</taxon>
        <taxon>Vertebrata</taxon>
        <taxon>Euteleostomi</taxon>
        <taxon>Actinopterygii</taxon>
        <taxon>Neopterygii</taxon>
        <taxon>Teleostei</taxon>
        <taxon>Neoteleostei</taxon>
        <taxon>Acanthomorphata</taxon>
        <taxon>Ovalentaria</taxon>
        <taxon>Blenniimorphae</taxon>
        <taxon>Blenniiformes</taxon>
        <taxon>Blennioidei</taxon>
        <taxon>Blenniidae</taxon>
        <taxon>Salariinae</taxon>
        <taxon>Salarias</taxon>
    </lineage>
</organism>
<dbReference type="AlphaFoldDB" id="A0A672H0Y9"/>
<dbReference type="InterPro" id="IPR038765">
    <property type="entry name" value="Papain-like_cys_pep_sf"/>
</dbReference>
<feature type="compositionally biased region" description="Basic and acidic residues" evidence="1">
    <location>
        <begin position="312"/>
        <end position="332"/>
    </location>
</feature>
<reference evidence="3" key="1">
    <citation type="submission" date="2019-06" db="EMBL/GenBank/DDBJ databases">
        <authorList>
            <consortium name="Wellcome Sanger Institute Data Sharing"/>
        </authorList>
    </citation>
    <scope>NUCLEOTIDE SEQUENCE [LARGE SCALE GENOMIC DNA]</scope>
</reference>
<gene>
    <name evidence="3" type="primary">LOC115383636</name>
</gene>
<name>A0A672H0Y9_SALFA</name>
<feature type="region of interest" description="Disordered" evidence="1">
    <location>
        <begin position="312"/>
        <end position="455"/>
    </location>
</feature>
<keyword evidence="4" id="KW-1185">Reference proteome</keyword>
<feature type="compositionally biased region" description="Polar residues" evidence="1">
    <location>
        <begin position="572"/>
        <end position="583"/>
    </location>
</feature>
<dbReference type="PROSITE" id="PS50235">
    <property type="entry name" value="USP_3"/>
    <property type="match status" value="1"/>
</dbReference>
<reference evidence="3" key="2">
    <citation type="submission" date="2025-08" db="UniProtKB">
        <authorList>
            <consortium name="Ensembl"/>
        </authorList>
    </citation>
    <scope>IDENTIFICATION</scope>
</reference>
<feature type="compositionally biased region" description="Basic and acidic residues" evidence="1">
    <location>
        <begin position="476"/>
        <end position="503"/>
    </location>
</feature>
<sequence length="631" mass="71979">MSKGKNKKQAHDSSATKDNQFYGLRNQGSTCYLNSVLQVLFMTEEFREAVKRHTEGNSNTTHIDRQLSELFDELKKGPAETIGITHKLGIHSVNKPSDAAEHFEKILELTSPEASKIFQGNLVHTTECLKCHNRTCEEGKFWHLPLPLEDSCTQSYSVEKGVAEFFQTCELKGENQLYCNDCSEKWDATIECEMKHHPDILTLLLKRFQFDYHYMSYTKNNCAVDVPYTLEVPQGQIYDLYAFVEHVVSLKSGHYTATAKSQDGRGARWYNFNDSRVEQLNQNLFNENNMKNFLSGSSSPYLLFYRKKKDMRERSTNSSARERDDQSGDAVRRGGGGSAVGADDAAAADSTSREEEPPVKRRVSDTSCSAGGLRDPCSTEVQDDRVSVQQSRQSHQTTESRDDKRCENVHRSTFIQQEPARKEKMRDKEEEKKAATNVEKQGREKKQFNTESSFQNSVKYTELDVTVKSISDHVIEQQEMEERIATPNQKRETSSGGGEEKEHRTKGKRKTGKVAPGSDELNRSHEGRQVYSRQKANREVKTSQHVAVSEEGFTAIPSSSSSTRKKKRKESQNQNDRTSTASVLKNEKEERLFRRQRDKNKEEQVKEQTQKPKQKKKTGCWSCCISSEVND</sequence>
<proteinExistence type="predicted"/>
<dbReference type="Gene3D" id="3.90.70.10">
    <property type="entry name" value="Cysteine proteinases"/>
    <property type="match status" value="1"/>
</dbReference>
<dbReference type="GO" id="GO:0016579">
    <property type="term" value="P:protein deubiquitination"/>
    <property type="evidence" value="ECO:0007669"/>
    <property type="project" value="InterPro"/>
</dbReference>
<dbReference type="PANTHER" id="PTHR24006">
    <property type="entry name" value="UBIQUITIN CARBOXYL-TERMINAL HYDROLASE"/>
    <property type="match status" value="1"/>
</dbReference>
<evidence type="ECO:0000259" key="2">
    <source>
        <dbReference type="PROSITE" id="PS50235"/>
    </source>
</evidence>
<feature type="compositionally biased region" description="Basic and acidic residues" evidence="1">
    <location>
        <begin position="351"/>
        <end position="364"/>
    </location>
</feature>
<dbReference type="OMA" id="CVESHEV"/>
<dbReference type="Proteomes" id="UP000472267">
    <property type="component" value="Chromosome 3"/>
</dbReference>
<dbReference type="RefSeq" id="XP_029941632.1">
    <property type="nucleotide sequence ID" value="XM_030085772.1"/>
</dbReference>
<dbReference type="PROSITE" id="PS00972">
    <property type="entry name" value="USP_1"/>
    <property type="match status" value="1"/>
</dbReference>
<evidence type="ECO:0000256" key="1">
    <source>
        <dbReference type="SAM" id="MobiDB-lite"/>
    </source>
</evidence>
<dbReference type="GO" id="GO:0005634">
    <property type="term" value="C:nucleus"/>
    <property type="evidence" value="ECO:0007669"/>
    <property type="project" value="TreeGrafter"/>
</dbReference>
<dbReference type="PANTHER" id="PTHR24006:SF899">
    <property type="entry name" value="UBIQUITIN CARBOXYL-TERMINAL HYDROLASE"/>
    <property type="match status" value="1"/>
</dbReference>
<dbReference type="OrthoDB" id="292964at2759"/>
<dbReference type="Ensembl" id="ENSSFAT00005018860.1">
    <property type="protein sequence ID" value="ENSSFAP00005018129.1"/>
    <property type="gene ID" value="ENSSFAG00005009592.1"/>
</dbReference>
<dbReference type="Pfam" id="PF00443">
    <property type="entry name" value="UCH"/>
    <property type="match status" value="1"/>
</dbReference>
<accession>A0A672H0Y9</accession>